<evidence type="ECO:0000313" key="4">
    <source>
        <dbReference type="Proteomes" id="UP000318297"/>
    </source>
</evidence>
<dbReference type="Gene3D" id="3.30.300.30">
    <property type="match status" value="1"/>
</dbReference>
<dbReference type="CDD" id="cd05936">
    <property type="entry name" value="FC-FACS_FadD_like"/>
    <property type="match status" value="1"/>
</dbReference>
<evidence type="ECO:0000259" key="2">
    <source>
        <dbReference type="Pfam" id="PF13193"/>
    </source>
</evidence>
<dbReference type="Pfam" id="PF00501">
    <property type="entry name" value="AMP-binding"/>
    <property type="match status" value="1"/>
</dbReference>
<dbReference type="PANTHER" id="PTHR43767:SF12">
    <property type="entry name" value="AMP-DEPENDENT SYNTHETASE AND LIGASE"/>
    <property type="match status" value="1"/>
</dbReference>
<name>A0A561E7K2_9MICO</name>
<evidence type="ECO:0000313" key="3">
    <source>
        <dbReference type="EMBL" id="TWE11586.1"/>
    </source>
</evidence>
<evidence type="ECO:0000259" key="1">
    <source>
        <dbReference type="Pfam" id="PF00501"/>
    </source>
</evidence>
<dbReference type="AlphaFoldDB" id="A0A561E7K2"/>
<dbReference type="GO" id="GO:0016877">
    <property type="term" value="F:ligase activity, forming carbon-sulfur bonds"/>
    <property type="evidence" value="ECO:0007669"/>
    <property type="project" value="UniProtKB-ARBA"/>
</dbReference>
<dbReference type="PANTHER" id="PTHR43767">
    <property type="entry name" value="LONG-CHAIN-FATTY-ACID--COA LIGASE"/>
    <property type="match status" value="1"/>
</dbReference>
<protein>
    <submittedName>
        <fullName evidence="3">Long-chain acyl-CoA synthetase</fullName>
    </submittedName>
</protein>
<dbReference type="InterPro" id="IPR020845">
    <property type="entry name" value="AMP-binding_CS"/>
</dbReference>
<dbReference type="Proteomes" id="UP000318297">
    <property type="component" value="Unassembled WGS sequence"/>
</dbReference>
<dbReference type="InterPro" id="IPR042099">
    <property type="entry name" value="ANL_N_sf"/>
</dbReference>
<organism evidence="3 4">
    <name type="scientific">Rudaeicoccus suwonensis</name>
    <dbReference type="NCBI Taxonomy" id="657409"/>
    <lineage>
        <taxon>Bacteria</taxon>
        <taxon>Bacillati</taxon>
        <taxon>Actinomycetota</taxon>
        <taxon>Actinomycetes</taxon>
        <taxon>Micrococcales</taxon>
        <taxon>Dermacoccaceae</taxon>
        <taxon>Rudaeicoccus</taxon>
    </lineage>
</organism>
<feature type="domain" description="AMP-dependent synthetase/ligase" evidence="1">
    <location>
        <begin position="12"/>
        <end position="361"/>
    </location>
</feature>
<proteinExistence type="predicted"/>
<dbReference type="SUPFAM" id="SSF56801">
    <property type="entry name" value="Acetyl-CoA synthetase-like"/>
    <property type="match status" value="1"/>
</dbReference>
<dbReference type="InterPro" id="IPR045851">
    <property type="entry name" value="AMP-bd_C_sf"/>
</dbReference>
<feature type="domain" description="AMP-binding enzyme C-terminal" evidence="2">
    <location>
        <begin position="411"/>
        <end position="486"/>
    </location>
</feature>
<dbReference type="Gene3D" id="3.40.50.12780">
    <property type="entry name" value="N-terminal domain of ligase-like"/>
    <property type="match status" value="1"/>
</dbReference>
<sequence length="498" mass="53469">MSTLSLASVLAEPARRRPTKVALVEGDRRLTYAQVWDLALRYGDALVASGVKPGDRVALLAPNVIEFVGAYYGIIAAGATVVPVPPMLRPTEAAYLVQNSGARLLLHHPWFAETAIAAAGECGIDEASLVGMAEGRNPLATYVSRQPDDVAVVFYTSGTTGRPKGAMLTHLNLVMNATVAAFDTGNVGNDEMILGALPLFHIFGQSISLNATFRAGATLVLVPRFEPVEVLRILNDENITRMSAVPTMLIQLLQHADEVTPVPQLQECNSGGASLPVAVLEAFEAKFGATVREGYGLSETSPTATTNLSHLPPRPGTVGQPVWGCEAEVADPAITDHVVLLPVGERGEVVLCGHNIFAGYLGNPEATEAALQDGWFRTGDIGMRDEDGFLSIVDRTKDLIIRGGFNVYPREVEETLQRYDGVAQVSVIGVPDAERGEEICAVVVPETGVVVDPDALITWSKERLAAHKYPRRVEIVHELPLGPSHKVLKRELRAQFGR</sequence>
<reference evidence="3 4" key="1">
    <citation type="submission" date="2019-06" db="EMBL/GenBank/DDBJ databases">
        <title>Sequencing the genomes of 1000 actinobacteria strains.</title>
        <authorList>
            <person name="Klenk H.-P."/>
        </authorList>
    </citation>
    <scope>NUCLEOTIDE SEQUENCE [LARGE SCALE GENOMIC DNA]</scope>
    <source>
        <strain evidence="3 4">DSM 19560</strain>
    </source>
</reference>
<gene>
    <name evidence="3" type="ORF">BKA23_0361</name>
</gene>
<dbReference type="EMBL" id="VIVQ01000001">
    <property type="protein sequence ID" value="TWE11586.1"/>
    <property type="molecule type" value="Genomic_DNA"/>
</dbReference>
<dbReference type="InterPro" id="IPR025110">
    <property type="entry name" value="AMP-bd_C"/>
</dbReference>
<comment type="caution">
    <text evidence="3">The sequence shown here is derived from an EMBL/GenBank/DDBJ whole genome shotgun (WGS) entry which is preliminary data.</text>
</comment>
<keyword evidence="4" id="KW-1185">Reference proteome</keyword>
<dbReference type="InterPro" id="IPR000873">
    <property type="entry name" value="AMP-dep_synth/lig_dom"/>
</dbReference>
<dbReference type="InterPro" id="IPR050237">
    <property type="entry name" value="ATP-dep_AMP-bd_enzyme"/>
</dbReference>
<dbReference type="OrthoDB" id="9803968at2"/>
<dbReference type="RefSeq" id="WP_145224942.1">
    <property type="nucleotide sequence ID" value="NZ_VIVQ01000001.1"/>
</dbReference>
<dbReference type="PROSITE" id="PS00455">
    <property type="entry name" value="AMP_BINDING"/>
    <property type="match status" value="1"/>
</dbReference>
<dbReference type="Pfam" id="PF13193">
    <property type="entry name" value="AMP-binding_C"/>
    <property type="match status" value="1"/>
</dbReference>
<accession>A0A561E7K2</accession>